<dbReference type="EMBL" id="SSSM01000005">
    <property type="protein sequence ID" value="THG29307.1"/>
    <property type="molecule type" value="Genomic_DNA"/>
</dbReference>
<keyword evidence="2 4" id="KW-0067">ATP-binding</keyword>
<keyword evidence="1" id="KW-0547">Nucleotide-binding</keyword>
<feature type="domain" description="ABC transporter" evidence="3">
    <location>
        <begin position="3"/>
        <end position="246"/>
    </location>
</feature>
<gene>
    <name evidence="4" type="ORF">E6C64_11340</name>
</gene>
<dbReference type="OrthoDB" id="7875923at2"/>
<evidence type="ECO:0000313" key="4">
    <source>
        <dbReference type="EMBL" id="THG29307.1"/>
    </source>
</evidence>
<dbReference type="PANTHER" id="PTHR43790">
    <property type="entry name" value="CARBOHYDRATE TRANSPORT ATP-BINDING PROTEIN MG119-RELATED"/>
    <property type="match status" value="1"/>
</dbReference>
<reference evidence="4 5" key="1">
    <citation type="submission" date="2019-04" db="EMBL/GenBank/DDBJ databases">
        <authorList>
            <person name="Jiang L."/>
        </authorList>
    </citation>
    <scope>NUCLEOTIDE SEQUENCE [LARGE SCALE GENOMIC DNA]</scope>
    <source>
        <strain evidence="4 5">YIM 131853</strain>
    </source>
</reference>
<sequence>MSLEVREISRTFGGVNALSNVNFDVKAGEVVGLVGDNGAGKSTLLKILSGALQPTSGHIVADGEEVTFTTPHVAREHGVSAVYQDLALAPQRDVVSNFFLGKEVLRTGVSGTVFRRLDRPAMRSKVISELARLKTNLPSVDVEVRNLSGGQRQTLAIARAASWCERVLLLDEPTSALGVAQQAEVLQLITRVAESGIGVIFISHQMKDVLAVCDRIFVLRLGRIVAELDARELDAETLIGYITGAIVQDRSSENLERNTL</sequence>
<protein>
    <submittedName>
        <fullName evidence="4">Sugar ABC transporter ATP-binding protein</fullName>
    </submittedName>
</protein>
<dbReference type="GO" id="GO:0005524">
    <property type="term" value="F:ATP binding"/>
    <property type="evidence" value="ECO:0007669"/>
    <property type="project" value="UniProtKB-KW"/>
</dbReference>
<evidence type="ECO:0000313" key="5">
    <source>
        <dbReference type="Proteomes" id="UP000309133"/>
    </source>
</evidence>
<proteinExistence type="predicted"/>
<dbReference type="CDD" id="cd03216">
    <property type="entry name" value="ABC_Carb_Monos_I"/>
    <property type="match status" value="1"/>
</dbReference>
<dbReference type="InterPro" id="IPR027417">
    <property type="entry name" value="P-loop_NTPase"/>
</dbReference>
<evidence type="ECO:0000256" key="1">
    <source>
        <dbReference type="ARBA" id="ARBA00022741"/>
    </source>
</evidence>
<dbReference type="GO" id="GO:0016887">
    <property type="term" value="F:ATP hydrolysis activity"/>
    <property type="evidence" value="ECO:0007669"/>
    <property type="project" value="InterPro"/>
</dbReference>
<dbReference type="Proteomes" id="UP000309133">
    <property type="component" value="Unassembled WGS sequence"/>
</dbReference>
<dbReference type="InterPro" id="IPR003439">
    <property type="entry name" value="ABC_transporter-like_ATP-bd"/>
</dbReference>
<dbReference type="InterPro" id="IPR050107">
    <property type="entry name" value="ABC_carbohydrate_import_ATPase"/>
</dbReference>
<dbReference type="Gene3D" id="3.40.50.300">
    <property type="entry name" value="P-loop containing nucleotide triphosphate hydrolases"/>
    <property type="match status" value="1"/>
</dbReference>
<dbReference type="InterPro" id="IPR003593">
    <property type="entry name" value="AAA+_ATPase"/>
</dbReference>
<keyword evidence="5" id="KW-1185">Reference proteome</keyword>
<dbReference type="Pfam" id="PF00005">
    <property type="entry name" value="ABC_tran"/>
    <property type="match status" value="1"/>
</dbReference>
<organism evidence="4 5">
    <name type="scientific">Naasia lichenicola</name>
    <dbReference type="NCBI Taxonomy" id="2565933"/>
    <lineage>
        <taxon>Bacteria</taxon>
        <taxon>Bacillati</taxon>
        <taxon>Actinomycetota</taxon>
        <taxon>Actinomycetes</taxon>
        <taxon>Micrococcales</taxon>
        <taxon>Microbacteriaceae</taxon>
        <taxon>Naasia</taxon>
    </lineage>
</organism>
<evidence type="ECO:0000259" key="3">
    <source>
        <dbReference type="PROSITE" id="PS50893"/>
    </source>
</evidence>
<dbReference type="SMART" id="SM00382">
    <property type="entry name" value="AAA"/>
    <property type="match status" value="1"/>
</dbReference>
<dbReference type="AlphaFoldDB" id="A0A4V3WSV2"/>
<dbReference type="SUPFAM" id="SSF52540">
    <property type="entry name" value="P-loop containing nucleoside triphosphate hydrolases"/>
    <property type="match status" value="1"/>
</dbReference>
<name>A0A4V3WSV2_9MICO</name>
<accession>A0A4V3WSV2</accession>
<dbReference type="PANTHER" id="PTHR43790:SF8">
    <property type="entry name" value="SUGAR ABC TRANSPORTER ATP-BINDING PROTEIN"/>
    <property type="match status" value="1"/>
</dbReference>
<evidence type="ECO:0000256" key="2">
    <source>
        <dbReference type="ARBA" id="ARBA00022840"/>
    </source>
</evidence>
<dbReference type="PROSITE" id="PS50893">
    <property type="entry name" value="ABC_TRANSPORTER_2"/>
    <property type="match status" value="1"/>
</dbReference>
<comment type="caution">
    <text evidence="4">The sequence shown here is derived from an EMBL/GenBank/DDBJ whole genome shotgun (WGS) entry which is preliminary data.</text>
</comment>